<accession>A0A6L5XNH2</accession>
<dbReference type="InterPro" id="IPR041606">
    <property type="entry name" value="HydF_dimer"/>
</dbReference>
<dbReference type="InterPro" id="IPR040644">
    <property type="entry name" value="HydF_tetramer"/>
</dbReference>
<evidence type="ECO:0000313" key="4">
    <source>
        <dbReference type="EMBL" id="MSS28645.1"/>
    </source>
</evidence>
<dbReference type="PANTHER" id="PTHR42714">
    <property type="entry name" value="TRNA MODIFICATION GTPASE GTPBP3"/>
    <property type="match status" value="1"/>
</dbReference>
<dbReference type="Proteomes" id="UP000477488">
    <property type="component" value="Unassembled WGS sequence"/>
</dbReference>
<proteinExistence type="predicted"/>
<organism evidence="4 5">
    <name type="scientific">Desulfovibrio porci</name>
    <dbReference type="NCBI Taxonomy" id="2605782"/>
    <lineage>
        <taxon>Bacteria</taxon>
        <taxon>Pseudomonadati</taxon>
        <taxon>Thermodesulfobacteriota</taxon>
        <taxon>Desulfovibrionia</taxon>
        <taxon>Desulfovibrionales</taxon>
        <taxon>Desulfovibrionaceae</taxon>
        <taxon>Desulfovibrio</taxon>
    </lineage>
</organism>
<dbReference type="AlphaFoldDB" id="A0A6L5XNH2"/>
<dbReference type="GO" id="GO:0030488">
    <property type="term" value="P:tRNA methylation"/>
    <property type="evidence" value="ECO:0007669"/>
    <property type="project" value="TreeGrafter"/>
</dbReference>
<dbReference type="Gene3D" id="3.40.50.11420">
    <property type="match status" value="1"/>
</dbReference>
<name>A0A6L5XNH2_9BACT</name>
<dbReference type="GO" id="GO:0002098">
    <property type="term" value="P:tRNA wobble uridine modification"/>
    <property type="evidence" value="ECO:0007669"/>
    <property type="project" value="TreeGrafter"/>
</dbReference>
<reference evidence="4 5" key="1">
    <citation type="submission" date="2019-09" db="EMBL/GenBank/DDBJ databases">
        <title>In-depth cultivation of the pig gut microbiome towards novel bacterial diversity and tailored functional studies.</title>
        <authorList>
            <person name="Wylensek D."/>
            <person name="Hitch T.C.A."/>
            <person name="Clavel T."/>
        </authorList>
    </citation>
    <scope>NUCLEOTIDE SEQUENCE [LARGE SCALE GENOMIC DNA]</scope>
    <source>
        <strain evidence="4 5">PG-178-WT-4</strain>
    </source>
</reference>
<dbReference type="EMBL" id="VUMH01000012">
    <property type="protein sequence ID" value="MSS28645.1"/>
    <property type="molecule type" value="Genomic_DNA"/>
</dbReference>
<evidence type="ECO:0000259" key="1">
    <source>
        <dbReference type="Pfam" id="PF01926"/>
    </source>
</evidence>
<gene>
    <name evidence="4" type="primary">hydF</name>
    <name evidence="4" type="ORF">FYJ44_11515</name>
</gene>
<dbReference type="InterPro" id="IPR006073">
    <property type="entry name" value="GTP-bd"/>
</dbReference>
<dbReference type="Pfam" id="PF18133">
    <property type="entry name" value="HydF_tetramer"/>
    <property type="match status" value="1"/>
</dbReference>
<sequence>MMETPKGLRLHIALFGRRNVGKSSLLNALTGQQVSIVSDTPGTTTDPVEKTLEMAPLGPVVFLDTAGLDDAGELGELRTERSLRVMQRADVALLVTEGESWGEHEARIAALLREREIPFAVVQNKADAYPAAPGRAHGPGVLEASVSVIRASARDGLGLAEVRAALERLAPERALHQPPLLSDLLPDKGVLALVVPIDTGAPKGRLILPQVQAIRDSLDGRKLCMVVTEEELPDALGRLRHAPDLVVCDSQVVHKVDRDTPSDIPMTTFSVLMARFKGDLTALAQGAGALTRLTPGDAVLIQEACSHHPQKDDIARVKLPRLLQKLAGGELRIAWSAGKEFPEYDGAYKAVVHCGGCVITRGQMLARLRAAAASGCPMTNYGMAISLAQGVLRRELSPFPDALRAFEAACAHP</sequence>
<dbReference type="PANTHER" id="PTHR42714:SF6">
    <property type="entry name" value="TRANSLATION INITIATION FACTOR IF-2"/>
    <property type="match status" value="1"/>
</dbReference>
<dbReference type="CDD" id="cd00880">
    <property type="entry name" value="Era_like"/>
    <property type="match status" value="1"/>
</dbReference>
<dbReference type="Pfam" id="PF18128">
    <property type="entry name" value="HydF_dimer"/>
    <property type="match status" value="1"/>
</dbReference>
<dbReference type="SUPFAM" id="SSF52540">
    <property type="entry name" value="P-loop containing nucleoside triphosphate hydrolases"/>
    <property type="match status" value="1"/>
</dbReference>
<dbReference type="NCBIfam" id="TIGR00231">
    <property type="entry name" value="small_GTP"/>
    <property type="match status" value="1"/>
</dbReference>
<evidence type="ECO:0000313" key="5">
    <source>
        <dbReference type="Proteomes" id="UP000477488"/>
    </source>
</evidence>
<feature type="domain" description="Hydrogen maturase F dimerization" evidence="2">
    <location>
        <begin position="180"/>
        <end position="278"/>
    </location>
</feature>
<keyword evidence="5" id="KW-1185">Reference proteome</keyword>
<dbReference type="PRINTS" id="PR00326">
    <property type="entry name" value="GTP1OBG"/>
</dbReference>
<dbReference type="NCBIfam" id="TIGR03918">
    <property type="entry name" value="GTP_HydF"/>
    <property type="match status" value="1"/>
</dbReference>
<dbReference type="Gene3D" id="3.40.50.300">
    <property type="entry name" value="P-loop containing nucleotide triphosphate hydrolases"/>
    <property type="match status" value="1"/>
</dbReference>
<dbReference type="InterPro" id="IPR023873">
    <property type="entry name" value="FeFe-hyd_GTPase_HydF"/>
</dbReference>
<dbReference type="Pfam" id="PF01926">
    <property type="entry name" value="MMR_HSR1"/>
    <property type="match status" value="1"/>
</dbReference>
<evidence type="ECO:0000259" key="3">
    <source>
        <dbReference type="Pfam" id="PF18133"/>
    </source>
</evidence>
<dbReference type="RefSeq" id="WP_154512234.1">
    <property type="nucleotide sequence ID" value="NZ_VUMH01000012.1"/>
</dbReference>
<dbReference type="GO" id="GO:0005737">
    <property type="term" value="C:cytoplasm"/>
    <property type="evidence" value="ECO:0007669"/>
    <property type="project" value="TreeGrafter"/>
</dbReference>
<dbReference type="InterPro" id="IPR027417">
    <property type="entry name" value="P-loop_NTPase"/>
</dbReference>
<evidence type="ECO:0000259" key="2">
    <source>
        <dbReference type="Pfam" id="PF18128"/>
    </source>
</evidence>
<dbReference type="InterPro" id="IPR005225">
    <property type="entry name" value="Small_GTP-bd"/>
</dbReference>
<feature type="domain" description="Hydrogen maturase F tetramerization" evidence="3">
    <location>
        <begin position="283"/>
        <end position="398"/>
    </location>
</feature>
<comment type="caution">
    <text evidence="4">The sequence shown here is derived from an EMBL/GenBank/DDBJ whole genome shotgun (WGS) entry which is preliminary data.</text>
</comment>
<dbReference type="GO" id="GO:0005525">
    <property type="term" value="F:GTP binding"/>
    <property type="evidence" value="ECO:0007669"/>
    <property type="project" value="InterPro"/>
</dbReference>
<feature type="domain" description="G" evidence="1">
    <location>
        <begin position="11"/>
        <end position="125"/>
    </location>
</feature>
<protein>
    <submittedName>
        <fullName evidence="4">[FeFe] hydrogenase H-cluster maturation GTPase HydF</fullName>
    </submittedName>
</protein>
<dbReference type="Gene3D" id="3.40.50.11410">
    <property type="match status" value="1"/>
</dbReference>